<evidence type="ECO:0000256" key="1">
    <source>
        <dbReference type="ARBA" id="ARBA00009437"/>
    </source>
</evidence>
<dbReference type="InterPro" id="IPR036390">
    <property type="entry name" value="WH_DNA-bd_sf"/>
</dbReference>
<organism evidence="7 8">
    <name type="scientific">Nocardia panacis</name>
    <dbReference type="NCBI Taxonomy" id="2340916"/>
    <lineage>
        <taxon>Bacteria</taxon>
        <taxon>Bacillati</taxon>
        <taxon>Actinomycetota</taxon>
        <taxon>Actinomycetes</taxon>
        <taxon>Mycobacteriales</taxon>
        <taxon>Nocardiaceae</taxon>
        <taxon>Nocardia</taxon>
    </lineage>
</organism>
<dbReference type="PANTHER" id="PTHR30579">
    <property type="entry name" value="TRANSCRIPTIONAL REGULATOR"/>
    <property type="match status" value="1"/>
</dbReference>
<dbReference type="PANTHER" id="PTHR30579:SF2">
    <property type="entry name" value="HTH-TYPE TRANSCRIPTIONAL REGULATOR ARGP"/>
    <property type="match status" value="1"/>
</dbReference>
<dbReference type="InterPro" id="IPR005119">
    <property type="entry name" value="LysR_subst-bd"/>
</dbReference>
<dbReference type="GO" id="GO:0003677">
    <property type="term" value="F:DNA binding"/>
    <property type="evidence" value="ECO:0007669"/>
    <property type="project" value="UniProtKB-KW"/>
</dbReference>
<feature type="domain" description="HTH lysR-type" evidence="6">
    <location>
        <begin position="1"/>
        <end position="59"/>
    </location>
</feature>
<dbReference type="SUPFAM" id="SSF46785">
    <property type="entry name" value="Winged helix' DNA-binding domain"/>
    <property type="match status" value="1"/>
</dbReference>
<dbReference type="EMBL" id="QZFU01000041">
    <property type="protein sequence ID" value="RJO69974.1"/>
    <property type="molecule type" value="Genomic_DNA"/>
</dbReference>
<keyword evidence="5" id="KW-0804">Transcription</keyword>
<evidence type="ECO:0000256" key="3">
    <source>
        <dbReference type="ARBA" id="ARBA00023125"/>
    </source>
</evidence>
<dbReference type="InterPro" id="IPR050176">
    <property type="entry name" value="LTTR"/>
</dbReference>
<dbReference type="PROSITE" id="PS50931">
    <property type="entry name" value="HTH_LYSR"/>
    <property type="match status" value="1"/>
</dbReference>
<evidence type="ECO:0000256" key="2">
    <source>
        <dbReference type="ARBA" id="ARBA00023015"/>
    </source>
</evidence>
<keyword evidence="2" id="KW-0805">Transcription regulation</keyword>
<keyword evidence="3" id="KW-0238">DNA-binding</keyword>
<dbReference type="InterPro" id="IPR036388">
    <property type="entry name" value="WH-like_DNA-bd_sf"/>
</dbReference>
<dbReference type="Pfam" id="PF00126">
    <property type="entry name" value="HTH_1"/>
    <property type="match status" value="1"/>
</dbReference>
<dbReference type="Gene3D" id="3.40.190.290">
    <property type="match status" value="1"/>
</dbReference>
<dbReference type="RefSeq" id="WP_120044527.1">
    <property type="nucleotide sequence ID" value="NZ_QZFU01000041.1"/>
</dbReference>
<dbReference type="Proteomes" id="UP000266677">
    <property type="component" value="Unassembled WGS sequence"/>
</dbReference>
<name>A0A3A4K9C7_9NOCA</name>
<evidence type="ECO:0000256" key="5">
    <source>
        <dbReference type="ARBA" id="ARBA00023163"/>
    </source>
</evidence>
<comment type="similarity">
    <text evidence="1">Belongs to the LysR transcriptional regulatory family.</text>
</comment>
<protein>
    <submittedName>
        <fullName evidence="7">LysR family transcriptional regulator ArgP</fullName>
    </submittedName>
</protein>
<dbReference type="SUPFAM" id="SSF53850">
    <property type="entry name" value="Periplasmic binding protein-like II"/>
    <property type="match status" value="1"/>
</dbReference>
<evidence type="ECO:0000313" key="8">
    <source>
        <dbReference type="Proteomes" id="UP000266677"/>
    </source>
</evidence>
<dbReference type="GO" id="GO:0003700">
    <property type="term" value="F:DNA-binding transcription factor activity"/>
    <property type="evidence" value="ECO:0007669"/>
    <property type="project" value="InterPro"/>
</dbReference>
<evidence type="ECO:0000256" key="4">
    <source>
        <dbReference type="ARBA" id="ARBA00023159"/>
    </source>
</evidence>
<keyword evidence="4" id="KW-0010">Activator</keyword>
<comment type="caution">
    <text evidence="7">The sequence shown here is derived from an EMBL/GenBank/DDBJ whole genome shotgun (WGS) entry which is preliminary data.</text>
</comment>
<gene>
    <name evidence="7" type="ORF">D5S18_29315</name>
</gene>
<dbReference type="Gene3D" id="1.10.10.10">
    <property type="entry name" value="Winged helix-like DNA-binding domain superfamily/Winged helix DNA-binding domain"/>
    <property type="match status" value="1"/>
</dbReference>
<dbReference type="AlphaFoldDB" id="A0A3A4K9C7"/>
<dbReference type="NCBIfam" id="TIGR03298">
    <property type="entry name" value="argP"/>
    <property type="match status" value="1"/>
</dbReference>
<accession>A0A3A4K9C7</accession>
<dbReference type="InterPro" id="IPR017685">
    <property type="entry name" value="ArgP"/>
</dbReference>
<sequence>MDLRFDQLGALNAALTEGTFEAAARRLRITPSAISQRIKALESATGRVLVQRTKPVRATESGRALLRLARQLDLLTADAARELGGDYTGAGTVTPHESHTPTPVRLPIAVNADSLDTWVLPALAAVPDRNCFDLYREDETRTTELLRDGTVMAAITATAAPVPGCRVTRLGVMRYRPMASPEFAATWFADRPATKAFAVAPVVQFDRSDVLQNRHLRRRTRHPADPPCHYVPSSAGFASAVRLGLGWGMLPDIQVAGDPGFVAIDGDAHIDVPLYWQQWRLDSPALNAAAEAIAAAAAAALPPPARRSPTE</sequence>
<proteinExistence type="inferred from homology"/>
<evidence type="ECO:0000313" key="7">
    <source>
        <dbReference type="EMBL" id="RJO69974.1"/>
    </source>
</evidence>
<reference evidence="7 8" key="1">
    <citation type="submission" date="2018-09" db="EMBL/GenBank/DDBJ databases">
        <title>YIM PH21274 draft genome.</title>
        <authorList>
            <person name="Miao C."/>
        </authorList>
    </citation>
    <scope>NUCLEOTIDE SEQUENCE [LARGE SCALE GENOMIC DNA]</scope>
    <source>
        <strain evidence="7 8">YIM PH 21724</strain>
    </source>
</reference>
<dbReference type="OrthoDB" id="3252676at2"/>
<dbReference type="InterPro" id="IPR000847">
    <property type="entry name" value="LysR_HTH_N"/>
</dbReference>
<dbReference type="NCBIfam" id="NF002964">
    <property type="entry name" value="PRK03635.1"/>
    <property type="match status" value="1"/>
</dbReference>
<dbReference type="Pfam" id="PF03466">
    <property type="entry name" value="LysR_substrate"/>
    <property type="match status" value="1"/>
</dbReference>
<evidence type="ECO:0000259" key="6">
    <source>
        <dbReference type="PROSITE" id="PS50931"/>
    </source>
</evidence>
<keyword evidence="8" id="KW-1185">Reference proteome</keyword>